<evidence type="ECO:0000259" key="1">
    <source>
        <dbReference type="Pfam" id="PF07603"/>
    </source>
</evidence>
<dbReference type="Pfam" id="PF07603">
    <property type="entry name" value="Lcl_C"/>
    <property type="match status" value="1"/>
</dbReference>
<reference evidence="2 3" key="1">
    <citation type="submission" date="2017-10" db="EMBL/GenBank/DDBJ databases">
        <title>The draft genome sequence of Lewinella nigricans NBRC 102662.</title>
        <authorList>
            <person name="Wang K."/>
        </authorList>
    </citation>
    <scope>NUCLEOTIDE SEQUENCE [LARGE SCALE GENOMIC DNA]</scope>
    <source>
        <strain evidence="2 3">NBRC 102662</strain>
    </source>
</reference>
<sequence>MKRILLAMVGILLLAACEKESAVSVTDTDLEVRGSTKLKVLHNTGSESNPWEVIEVADVAYQNAHLDHGDKIVGDTHAGGIIFYLTDTPTDLNGDGKPDLGLVAANRDFPISGAPGTYAWGCYGIPISGADGTAIGTGAQNTQDILAACTGANTAAHLADAYSGAGYDDWFLPSQDELDLMYQKLHLNGVGDFTGTSYWSSSEAYTGTYGDVWYHRFSTGYQGVAGRTSPLWVRAVRAF</sequence>
<protein>
    <recommendedName>
        <fullName evidence="1">Lcl C-terminal domain-containing protein</fullName>
    </recommendedName>
</protein>
<dbReference type="Proteomes" id="UP000223913">
    <property type="component" value="Unassembled WGS sequence"/>
</dbReference>
<dbReference type="EMBL" id="PDUD01000023">
    <property type="protein sequence ID" value="PHN05134.1"/>
    <property type="molecule type" value="Genomic_DNA"/>
</dbReference>
<name>A0A2D0N9D6_FLAN2</name>
<dbReference type="PROSITE" id="PS51257">
    <property type="entry name" value="PROKAR_LIPOPROTEIN"/>
    <property type="match status" value="1"/>
</dbReference>
<gene>
    <name evidence="2" type="ORF">CRP01_19120</name>
</gene>
<dbReference type="RefSeq" id="WP_099151681.1">
    <property type="nucleotide sequence ID" value="NZ_PDUD01000023.1"/>
</dbReference>
<proteinExistence type="predicted"/>
<dbReference type="AlphaFoldDB" id="A0A2D0N9D6"/>
<comment type="caution">
    <text evidence="2">The sequence shown here is derived from an EMBL/GenBank/DDBJ whole genome shotgun (WGS) entry which is preliminary data.</text>
</comment>
<keyword evidence="3" id="KW-1185">Reference proteome</keyword>
<organism evidence="2 3">
    <name type="scientific">Flavilitoribacter nigricans (strain ATCC 23147 / DSM 23189 / NBRC 102662 / NCIMB 1420 / SS-2)</name>
    <name type="common">Lewinella nigricans</name>
    <dbReference type="NCBI Taxonomy" id="1122177"/>
    <lineage>
        <taxon>Bacteria</taxon>
        <taxon>Pseudomonadati</taxon>
        <taxon>Bacteroidota</taxon>
        <taxon>Saprospiria</taxon>
        <taxon>Saprospirales</taxon>
        <taxon>Lewinellaceae</taxon>
        <taxon>Flavilitoribacter</taxon>
    </lineage>
</organism>
<evidence type="ECO:0000313" key="3">
    <source>
        <dbReference type="Proteomes" id="UP000223913"/>
    </source>
</evidence>
<feature type="domain" description="Lcl C-terminal" evidence="1">
    <location>
        <begin position="140"/>
        <end position="237"/>
    </location>
</feature>
<dbReference type="OrthoDB" id="9765957at2"/>
<dbReference type="InterPro" id="IPR011460">
    <property type="entry name" value="Lcl_C"/>
</dbReference>
<accession>A0A2D0N9D6</accession>
<evidence type="ECO:0000313" key="2">
    <source>
        <dbReference type="EMBL" id="PHN05134.1"/>
    </source>
</evidence>